<dbReference type="PANTHER" id="PTHR40254">
    <property type="entry name" value="BLR0577 PROTEIN"/>
    <property type="match status" value="1"/>
</dbReference>
<organism evidence="2 3">
    <name type="scientific">Lacicoccus qingdaonensis</name>
    <dbReference type="NCBI Taxonomy" id="576118"/>
    <lineage>
        <taxon>Bacteria</taxon>
        <taxon>Bacillati</taxon>
        <taxon>Bacillota</taxon>
        <taxon>Bacilli</taxon>
        <taxon>Bacillales</taxon>
        <taxon>Salinicoccaceae</taxon>
        <taxon>Lacicoccus</taxon>
    </lineage>
</organism>
<evidence type="ECO:0000313" key="2">
    <source>
        <dbReference type="EMBL" id="SDK93291.1"/>
    </source>
</evidence>
<dbReference type="OrthoDB" id="2211465at2"/>
<gene>
    <name evidence="2" type="ORF">SAMN05216216_11459</name>
</gene>
<sequence length="469" mass="53354">MKKRIAVIGGGVAGNAVLHHIVNNTNFDTSYRIDIFDSEDHMGRGKPYIEDSEVLLLNIPSDEMSMTNVPYSFDEWLVSRGLPVEHFNSRKHFGDYSADMFRRAAVAHSNVRLINDLVIDVIYNEEKETFAVISDYKTDEYDAVFLTTGQLSYNDPYHLKGMDNYIHNPYPLNQNITDPEGSVGVIGTGLSAIDCVRYLMIEQSADAVHLFSRSGDMPSVRGTSHDLNIKYFTGAEVDSYIEDDMISLDKIIELFKKEMAEQGVDEKLFYRHPESTLEDLKFDLLHADAVGKLQYLIIAVNPLFSRVFPYFSKSDKRKFMKEVHPLIDKNHSPMPPEVARQLVDWAEEGRVRIIDGIEAVETNGRFEVKTDRDETFKVDYLINATGPIKDIEQEPAPLIVNLVDRMLIAPSELGGLLVDKQHRVISPRYGTLNHMYAIGHLTFSSDYMSNTVNILVKNTKLMVERIMEQ</sequence>
<evidence type="ECO:0000313" key="3">
    <source>
        <dbReference type="Proteomes" id="UP000199008"/>
    </source>
</evidence>
<dbReference type="Gene3D" id="3.50.50.60">
    <property type="entry name" value="FAD/NAD(P)-binding domain"/>
    <property type="match status" value="1"/>
</dbReference>
<name>A0A1G9FXW6_9BACL</name>
<dbReference type="AlphaFoldDB" id="A0A1G9FXW6"/>
<dbReference type="Pfam" id="PF13454">
    <property type="entry name" value="NAD_binding_9"/>
    <property type="match status" value="1"/>
</dbReference>
<dbReference type="InterPro" id="IPR052189">
    <property type="entry name" value="L-asp_N-monooxygenase_NS-form"/>
</dbReference>
<dbReference type="EMBL" id="FNFY01000014">
    <property type="protein sequence ID" value="SDK93291.1"/>
    <property type="molecule type" value="Genomic_DNA"/>
</dbReference>
<dbReference type="PANTHER" id="PTHR40254:SF1">
    <property type="entry name" value="BLR0577 PROTEIN"/>
    <property type="match status" value="1"/>
</dbReference>
<dbReference type="RefSeq" id="WP_092986625.1">
    <property type="nucleotide sequence ID" value="NZ_FNFY01000014.1"/>
</dbReference>
<protein>
    <submittedName>
        <fullName evidence="2">Uncharacterized NAD(P)/FAD-binding protein YdhS</fullName>
    </submittedName>
</protein>
<accession>A0A1G9FXW6</accession>
<proteinExistence type="predicted"/>
<reference evidence="3" key="1">
    <citation type="submission" date="2016-10" db="EMBL/GenBank/DDBJ databases">
        <authorList>
            <person name="Varghese N."/>
            <person name="Submissions S."/>
        </authorList>
    </citation>
    <scope>NUCLEOTIDE SEQUENCE [LARGE SCALE GENOMIC DNA]</scope>
    <source>
        <strain evidence="3">CGMCC 1.8895</strain>
    </source>
</reference>
<dbReference type="Proteomes" id="UP000199008">
    <property type="component" value="Unassembled WGS sequence"/>
</dbReference>
<dbReference type="SUPFAM" id="SSF51905">
    <property type="entry name" value="FAD/NAD(P)-binding domain"/>
    <property type="match status" value="1"/>
</dbReference>
<evidence type="ECO:0000259" key="1">
    <source>
        <dbReference type="Pfam" id="PF13454"/>
    </source>
</evidence>
<feature type="domain" description="FAD-dependent urate hydroxylase HpyO/Asp monooxygenase CreE-like FAD/NAD(P)-binding" evidence="1">
    <location>
        <begin position="6"/>
        <end position="150"/>
    </location>
</feature>
<dbReference type="InterPro" id="IPR038732">
    <property type="entry name" value="HpyO/CreE_NAD-binding"/>
</dbReference>
<keyword evidence="3" id="KW-1185">Reference proteome</keyword>
<dbReference type="InterPro" id="IPR036188">
    <property type="entry name" value="FAD/NAD-bd_sf"/>
</dbReference>
<dbReference type="STRING" id="576118.SAMN05216216_11459"/>